<dbReference type="EnsemblPlants" id="TuG1812G0200000839.01.T01">
    <property type="protein sequence ID" value="TuG1812G0200000839.01.T01"/>
    <property type="gene ID" value="TuG1812G0200000839.01"/>
</dbReference>
<proteinExistence type="predicted"/>
<reference evidence="2" key="3">
    <citation type="submission" date="2022-06" db="UniProtKB">
        <authorList>
            <consortium name="EnsemblPlants"/>
        </authorList>
    </citation>
    <scope>IDENTIFICATION</scope>
</reference>
<name>A0A8R7TCW4_TRIUA</name>
<evidence type="ECO:0000256" key="1">
    <source>
        <dbReference type="SAM" id="MobiDB-lite"/>
    </source>
</evidence>
<organism evidence="2 3">
    <name type="scientific">Triticum urartu</name>
    <name type="common">Red wild einkorn</name>
    <name type="synonym">Crithodium urartu</name>
    <dbReference type="NCBI Taxonomy" id="4572"/>
    <lineage>
        <taxon>Eukaryota</taxon>
        <taxon>Viridiplantae</taxon>
        <taxon>Streptophyta</taxon>
        <taxon>Embryophyta</taxon>
        <taxon>Tracheophyta</taxon>
        <taxon>Spermatophyta</taxon>
        <taxon>Magnoliopsida</taxon>
        <taxon>Liliopsida</taxon>
        <taxon>Poales</taxon>
        <taxon>Poaceae</taxon>
        <taxon>BOP clade</taxon>
        <taxon>Pooideae</taxon>
        <taxon>Triticodae</taxon>
        <taxon>Triticeae</taxon>
        <taxon>Triticinae</taxon>
        <taxon>Triticum</taxon>
    </lineage>
</organism>
<protein>
    <submittedName>
        <fullName evidence="2">Uncharacterized protein</fullName>
    </submittedName>
</protein>
<reference evidence="2" key="2">
    <citation type="submission" date="2018-03" db="EMBL/GenBank/DDBJ databases">
        <title>The Triticum urartu genome reveals the dynamic nature of wheat genome evolution.</title>
        <authorList>
            <person name="Ling H."/>
            <person name="Ma B."/>
            <person name="Shi X."/>
            <person name="Liu H."/>
            <person name="Dong L."/>
            <person name="Sun H."/>
            <person name="Cao Y."/>
            <person name="Gao Q."/>
            <person name="Zheng S."/>
            <person name="Li Y."/>
            <person name="Yu Y."/>
            <person name="Du H."/>
            <person name="Qi M."/>
            <person name="Li Y."/>
            <person name="Yu H."/>
            <person name="Cui Y."/>
            <person name="Wang N."/>
            <person name="Chen C."/>
            <person name="Wu H."/>
            <person name="Zhao Y."/>
            <person name="Zhang J."/>
            <person name="Li Y."/>
            <person name="Zhou W."/>
            <person name="Zhang B."/>
            <person name="Hu W."/>
            <person name="Eijk M."/>
            <person name="Tang J."/>
            <person name="Witsenboer H."/>
            <person name="Zhao S."/>
            <person name="Li Z."/>
            <person name="Zhang A."/>
            <person name="Wang D."/>
            <person name="Liang C."/>
        </authorList>
    </citation>
    <scope>NUCLEOTIDE SEQUENCE [LARGE SCALE GENOMIC DNA]</scope>
    <source>
        <strain evidence="2">cv. G1812</strain>
    </source>
</reference>
<accession>A0A8R7TCW4</accession>
<feature type="compositionally biased region" description="Basic and acidic residues" evidence="1">
    <location>
        <begin position="77"/>
        <end position="88"/>
    </location>
</feature>
<reference evidence="3" key="1">
    <citation type="journal article" date="2013" name="Nature">
        <title>Draft genome of the wheat A-genome progenitor Triticum urartu.</title>
        <authorList>
            <person name="Ling H.Q."/>
            <person name="Zhao S."/>
            <person name="Liu D."/>
            <person name="Wang J."/>
            <person name="Sun H."/>
            <person name="Zhang C."/>
            <person name="Fan H."/>
            <person name="Li D."/>
            <person name="Dong L."/>
            <person name="Tao Y."/>
            <person name="Gao C."/>
            <person name="Wu H."/>
            <person name="Li Y."/>
            <person name="Cui Y."/>
            <person name="Guo X."/>
            <person name="Zheng S."/>
            <person name="Wang B."/>
            <person name="Yu K."/>
            <person name="Liang Q."/>
            <person name="Yang W."/>
            <person name="Lou X."/>
            <person name="Chen J."/>
            <person name="Feng M."/>
            <person name="Jian J."/>
            <person name="Zhang X."/>
            <person name="Luo G."/>
            <person name="Jiang Y."/>
            <person name="Liu J."/>
            <person name="Wang Z."/>
            <person name="Sha Y."/>
            <person name="Zhang B."/>
            <person name="Wu H."/>
            <person name="Tang D."/>
            <person name="Shen Q."/>
            <person name="Xue P."/>
            <person name="Zou S."/>
            <person name="Wang X."/>
            <person name="Liu X."/>
            <person name="Wang F."/>
            <person name="Yang Y."/>
            <person name="An X."/>
            <person name="Dong Z."/>
            <person name="Zhang K."/>
            <person name="Zhang X."/>
            <person name="Luo M.C."/>
            <person name="Dvorak J."/>
            <person name="Tong Y."/>
            <person name="Wang J."/>
            <person name="Yang H."/>
            <person name="Li Z."/>
            <person name="Wang D."/>
            <person name="Zhang A."/>
            <person name="Wang J."/>
        </authorList>
    </citation>
    <scope>NUCLEOTIDE SEQUENCE</scope>
    <source>
        <strain evidence="3">cv. G1812</strain>
    </source>
</reference>
<feature type="region of interest" description="Disordered" evidence="1">
    <location>
        <begin position="63"/>
        <end position="88"/>
    </location>
</feature>
<sequence length="88" mass="9839">CGSPIRVSPQKNLHLVSPTLAEWRRPRWEASLRLSATESVGCGGCSREDAICQHPLEIMRLTQHSNGKPMGLSSRESYLKQRPDLIVD</sequence>
<dbReference type="Proteomes" id="UP000015106">
    <property type="component" value="Chromosome 2"/>
</dbReference>
<keyword evidence="3" id="KW-1185">Reference proteome</keyword>
<evidence type="ECO:0000313" key="3">
    <source>
        <dbReference type="Proteomes" id="UP000015106"/>
    </source>
</evidence>
<dbReference type="Gramene" id="TuG1812G0200000839.01.T01">
    <property type="protein sequence ID" value="TuG1812G0200000839.01.T01"/>
    <property type="gene ID" value="TuG1812G0200000839.01"/>
</dbReference>
<evidence type="ECO:0000313" key="2">
    <source>
        <dbReference type="EnsemblPlants" id="TuG1812G0200000839.01.T01"/>
    </source>
</evidence>
<dbReference type="AlphaFoldDB" id="A0A8R7TCW4"/>